<organism evidence="4 5">
    <name type="scientific">Bhargavaea cecembensis</name>
    <dbReference type="NCBI Taxonomy" id="394098"/>
    <lineage>
        <taxon>Bacteria</taxon>
        <taxon>Bacillati</taxon>
        <taxon>Bacillota</taxon>
        <taxon>Bacilli</taxon>
        <taxon>Bacillales</taxon>
        <taxon>Caryophanaceae</taxon>
        <taxon>Bhargavaea</taxon>
    </lineage>
</organism>
<dbReference type="Gene3D" id="2.40.128.110">
    <property type="entry name" value="Lipid/polyisoprenoid-binding, YceI-like"/>
    <property type="match status" value="1"/>
</dbReference>
<dbReference type="PANTHER" id="PTHR34406">
    <property type="entry name" value="PROTEIN YCEI"/>
    <property type="match status" value="1"/>
</dbReference>
<dbReference type="AlphaFoldDB" id="A0A161SIP9"/>
<dbReference type="SUPFAM" id="SSF101874">
    <property type="entry name" value="YceI-like"/>
    <property type="match status" value="1"/>
</dbReference>
<feature type="region of interest" description="Disordered" evidence="2">
    <location>
        <begin position="171"/>
        <end position="190"/>
    </location>
</feature>
<evidence type="ECO:0000259" key="3">
    <source>
        <dbReference type="SMART" id="SM00867"/>
    </source>
</evidence>
<dbReference type="PANTHER" id="PTHR34406:SF1">
    <property type="entry name" value="PROTEIN YCEI"/>
    <property type="match status" value="1"/>
</dbReference>
<dbReference type="Pfam" id="PF04264">
    <property type="entry name" value="YceI"/>
    <property type="match status" value="1"/>
</dbReference>
<evidence type="ECO:0000256" key="1">
    <source>
        <dbReference type="ARBA" id="ARBA00008812"/>
    </source>
</evidence>
<evidence type="ECO:0000256" key="2">
    <source>
        <dbReference type="SAM" id="MobiDB-lite"/>
    </source>
</evidence>
<dbReference type="InterPro" id="IPR007372">
    <property type="entry name" value="Lipid/polyisoprenoid-bd_YceI"/>
</dbReference>
<dbReference type="Proteomes" id="UP000076490">
    <property type="component" value="Unassembled WGS sequence"/>
</dbReference>
<proteinExistence type="inferred from homology"/>
<gene>
    <name evidence="4" type="ORF">AV656_10585</name>
</gene>
<evidence type="ECO:0000313" key="4">
    <source>
        <dbReference type="EMBL" id="KZE37023.1"/>
    </source>
</evidence>
<comment type="similarity">
    <text evidence="1">Belongs to the UPF0312 family.</text>
</comment>
<accession>A0A161SIP9</accession>
<dbReference type="InterPro" id="IPR036761">
    <property type="entry name" value="TTHA0802/YceI-like_sf"/>
</dbReference>
<reference evidence="4 5" key="1">
    <citation type="submission" date="2016-01" db="EMBL/GenBank/DDBJ databases">
        <title>Whole genome sequencing of Bhargavaea cecembensis T14.</title>
        <authorList>
            <person name="Hong K.W."/>
        </authorList>
    </citation>
    <scope>NUCLEOTIDE SEQUENCE [LARGE SCALE GENOMIC DNA]</scope>
    <source>
        <strain evidence="4 5">T14</strain>
    </source>
</reference>
<dbReference type="EMBL" id="LQNT01000011">
    <property type="protein sequence ID" value="KZE37023.1"/>
    <property type="molecule type" value="Genomic_DNA"/>
</dbReference>
<comment type="caution">
    <text evidence="4">The sequence shown here is derived from an EMBL/GenBank/DDBJ whole genome shotgun (WGS) entry which is preliminary data.</text>
</comment>
<protein>
    <recommendedName>
        <fullName evidence="3">Lipid/polyisoprenoid-binding YceI-like domain-containing protein</fullName>
    </recommendedName>
</protein>
<dbReference type="OrthoDB" id="9811006at2"/>
<dbReference type="SMART" id="SM00867">
    <property type="entry name" value="YceI"/>
    <property type="match status" value="1"/>
</dbReference>
<dbReference type="RefSeq" id="WP_063181884.1">
    <property type="nucleotide sequence ID" value="NZ_LQNT01000011.1"/>
</dbReference>
<sequence>MAKTKWQIDAAHSHVTFTVKHMMISKVRGSFGNFDAEVEADPEDLTGASLKFTIDVNSIDTDSEDRDNHLRSADFFDTENHPEITFVSTDIKPDGDGEYKVTGDLTIRGETKSVMLEAEYEGRAKNPWGQEVVAFSVDGKINRKDFGLTWNQALETGGVLVGEDVKIHLDLEATEAQPQTEDAEEESLES</sequence>
<feature type="compositionally biased region" description="Acidic residues" evidence="2">
    <location>
        <begin position="181"/>
        <end position="190"/>
    </location>
</feature>
<name>A0A161SIP9_9BACL</name>
<feature type="domain" description="Lipid/polyisoprenoid-binding YceI-like" evidence="3">
    <location>
        <begin position="5"/>
        <end position="174"/>
    </location>
</feature>
<evidence type="ECO:0000313" key="5">
    <source>
        <dbReference type="Proteomes" id="UP000076490"/>
    </source>
</evidence>